<dbReference type="PANTHER" id="PTHR23502:SF134">
    <property type="entry name" value="MAJOR FACILITATOR SUPERFAMILY (MFS) PROFILE DOMAIN-CONTAINING PROTEIN-RELATED"/>
    <property type="match status" value="1"/>
</dbReference>
<keyword evidence="4 5" id="KW-0472">Membrane</keyword>
<feature type="transmembrane region" description="Helical" evidence="5">
    <location>
        <begin position="173"/>
        <end position="192"/>
    </location>
</feature>
<evidence type="ECO:0000256" key="4">
    <source>
        <dbReference type="ARBA" id="ARBA00023136"/>
    </source>
</evidence>
<evidence type="ECO:0000256" key="5">
    <source>
        <dbReference type="SAM" id="Phobius"/>
    </source>
</evidence>
<dbReference type="OrthoDB" id="5376138at2759"/>
<proteinExistence type="predicted"/>
<dbReference type="EMBL" id="KN817522">
    <property type="protein sequence ID" value="KJA28007.1"/>
    <property type="molecule type" value="Genomic_DNA"/>
</dbReference>
<sequence length="575" mass="63904">MTSAGKQPSHSNPVREGLFQSLDVLTAGEDVSATTTLDPTSGFEENLLFKSLENTREPSLDPRISLREEFRPTEDEIDETLPHRFGHLIFGRGREKSSRAEKGAKEDEPIYIEFGPENEHNPMNFGNNKKWVITAIACFSTLLAFTASTASSYNPGFGSMMRDLNCTEFQATIGLSVYALGFGIIPLVTASFSEEFGRLPLYIGSGIGFLLMYMMIALAPNIQTVLIARFIQGACGSTGATMVGGTIADIWSPKERGLPMSYFALAAVGGTGLGPIFAGWIEMNSKLEWKWIQWIQMIICGAYVIILFFFMKETRSSILLTRIAKKLRKNTEDHRYRARVEDERASLKTLIWISCTRPVHLLFTEPVVLGFSLWIGFSWGILYCLIESVSGVFTTLHHFNVGETGTIFATLVIASVLGFTTNLFQEKLYQRNFPSRGPEARLYLACVAAVLIPAGMFIYAWSSLPGVPWIALAIGITIFFWGIFIVYLAVFSYLADCYGPFASSALAGQSLARNLSATAFPLFTTQMYRNLNYKWANTLFGILASLMIPIPFILFFYGPTIRMKSKFSRAVMTAT</sequence>
<evidence type="ECO:0000256" key="1">
    <source>
        <dbReference type="ARBA" id="ARBA00004141"/>
    </source>
</evidence>
<feature type="transmembrane region" description="Helical" evidence="5">
    <location>
        <begin position="260"/>
        <end position="281"/>
    </location>
</feature>
<dbReference type="Gene3D" id="1.20.1250.20">
    <property type="entry name" value="MFS general substrate transporter like domains"/>
    <property type="match status" value="1"/>
</dbReference>
<dbReference type="InterPro" id="IPR020846">
    <property type="entry name" value="MFS_dom"/>
</dbReference>
<feature type="transmembrane region" description="Helical" evidence="5">
    <location>
        <begin position="535"/>
        <end position="557"/>
    </location>
</feature>
<dbReference type="FunFam" id="1.20.1250.20:FF:000082">
    <property type="entry name" value="MFS multidrug transporter, putative"/>
    <property type="match status" value="1"/>
</dbReference>
<dbReference type="PROSITE" id="PS50850">
    <property type="entry name" value="MFS"/>
    <property type="match status" value="1"/>
</dbReference>
<name>A0A0D2LJW0_HYPSF</name>
<keyword evidence="8" id="KW-1185">Reference proteome</keyword>
<gene>
    <name evidence="7" type="ORF">HYPSUDRAFT_51464</name>
</gene>
<evidence type="ECO:0000256" key="2">
    <source>
        <dbReference type="ARBA" id="ARBA00022692"/>
    </source>
</evidence>
<feature type="transmembrane region" description="Helical" evidence="5">
    <location>
        <begin position="440"/>
        <end position="461"/>
    </location>
</feature>
<dbReference type="PANTHER" id="PTHR23502">
    <property type="entry name" value="MAJOR FACILITATOR SUPERFAMILY"/>
    <property type="match status" value="1"/>
</dbReference>
<feature type="transmembrane region" description="Helical" evidence="5">
    <location>
        <begin position="199"/>
        <end position="220"/>
    </location>
</feature>
<accession>A0A0D2LJW0</accession>
<keyword evidence="3 5" id="KW-1133">Transmembrane helix</keyword>
<dbReference type="STRING" id="945553.A0A0D2LJW0"/>
<feature type="transmembrane region" description="Helical" evidence="5">
    <location>
        <begin position="406"/>
        <end position="424"/>
    </location>
</feature>
<feature type="transmembrane region" description="Helical" evidence="5">
    <location>
        <begin position="293"/>
        <end position="311"/>
    </location>
</feature>
<evidence type="ECO:0000259" key="6">
    <source>
        <dbReference type="PROSITE" id="PS50850"/>
    </source>
</evidence>
<dbReference type="GO" id="GO:0005886">
    <property type="term" value="C:plasma membrane"/>
    <property type="evidence" value="ECO:0007669"/>
    <property type="project" value="TreeGrafter"/>
</dbReference>
<dbReference type="GO" id="GO:0022857">
    <property type="term" value="F:transmembrane transporter activity"/>
    <property type="evidence" value="ECO:0007669"/>
    <property type="project" value="InterPro"/>
</dbReference>
<feature type="transmembrane region" description="Helical" evidence="5">
    <location>
        <begin position="131"/>
        <end position="153"/>
    </location>
</feature>
<protein>
    <recommendedName>
        <fullName evidence="6">Major facilitator superfamily (MFS) profile domain-containing protein</fullName>
    </recommendedName>
</protein>
<dbReference type="AlphaFoldDB" id="A0A0D2LJW0"/>
<evidence type="ECO:0000313" key="8">
    <source>
        <dbReference type="Proteomes" id="UP000054270"/>
    </source>
</evidence>
<feature type="transmembrane region" description="Helical" evidence="5">
    <location>
        <begin position="367"/>
        <end position="386"/>
    </location>
</feature>
<dbReference type="CDD" id="cd17323">
    <property type="entry name" value="MFS_Tpo1_MDR_like"/>
    <property type="match status" value="1"/>
</dbReference>
<dbReference type="SUPFAM" id="SSF103473">
    <property type="entry name" value="MFS general substrate transporter"/>
    <property type="match status" value="1"/>
</dbReference>
<feature type="transmembrane region" description="Helical" evidence="5">
    <location>
        <begin position="467"/>
        <end position="490"/>
    </location>
</feature>
<dbReference type="OMA" id="MTWIACA"/>
<feature type="domain" description="Major facilitator superfamily (MFS) profile" evidence="6">
    <location>
        <begin position="132"/>
        <end position="562"/>
    </location>
</feature>
<comment type="subcellular location">
    <subcellularLocation>
        <location evidence="1">Membrane</location>
        <topology evidence="1">Multi-pass membrane protein</topology>
    </subcellularLocation>
</comment>
<keyword evidence="2 5" id="KW-0812">Transmembrane</keyword>
<evidence type="ECO:0000313" key="7">
    <source>
        <dbReference type="EMBL" id="KJA28007.1"/>
    </source>
</evidence>
<feature type="transmembrane region" description="Helical" evidence="5">
    <location>
        <begin position="226"/>
        <end position="248"/>
    </location>
</feature>
<reference evidence="8" key="1">
    <citation type="submission" date="2014-04" db="EMBL/GenBank/DDBJ databases">
        <title>Evolutionary Origins and Diversification of the Mycorrhizal Mutualists.</title>
        <authorList>
            <consortium name="DOE Joint Genome Institute"/>
            <consortium name="Mycorrhizal Genomics Consortium"/>
            <person name="Kohler A."/>
            <person name="Kuo A."/>
            <person name="Nagy L.G."/>
            <person name="Floudas D."/>
            <person name="Copeland A."/>
            <person name="Barry K.W."/>
            <person name="Cichocki N."/>
            <person name="Veneault-Fourrey C."/>
            <person name="LaButti K."/>
            <person name="Lindquist E.A."/>
            <person name="Lipzen A."/>
            <person name="Lundell T."/>
            <person name="Morin E."/>
            <person name="Murat C."/>
            <person name="Riley R."/>
            <person name="Ohm R."/>
            <person name="Sun H."/>
            <person name="Tunlid A."/>
            <person name="Henrissat B."/>
            <person name="Grigoriev I.V."/>
            <person name="Hibbett D.S."/>
            <person name="Martin F."/>
        </authorList>
    </citation>
    <scope>NUCLEOTIDE SEQUENCE [LARGE SCALE GENOMIC DNA]</scope>
    <source>
        <strain evidence="8">FD-334 SS-4</strain>
    </source>
</reference>
<dbReference type="InterPro" id="IPR036259">
    <property type="entry name" value="MFS_trans_sf"/>
</dbReference>
<dbReference type="InterPro" id="IPR011701">
    <property type="entry name" value="MFS"/>
</dbReference>
<dbReference type="Pfam" id="PF07690">
    <property type="entry name" value="MFS_1"/>
    <property type="match status" value="1"/>
</dbReference>
<dbReference type="Proteomes" id="UP000054270">
    <property type="component" value="Unassembled WGS sequence"/>
</dbReference>
<organism evidence="7 8">
    <name type="scientific">Hypholoma sublateritium (strain FD-334 SS-4)</name>
    <dbReference type="NCBI Taxonomy" id="945553"/>
    <lineage>
        <taxon>Eukaryota</taxon>
        <taxon>Fungi</taxon>
        <taxon>Dikarya</taxon>
        <taxon>Basidiomycota</taxon>
        <taxon>Agaricomycotina</taxon>
        <taxon>Agaricomycetes</taxon>
        <taxon>Agaricomycetidae</taxon>
        <taxon>Agaricales</taxon>
        <taxon>Agaricineae</taxon>
        <taxon>Strophariaceae</taxon>
        <taxon>Hypholoma</taxon>
    </lineage>
</organism>
<evidence type="ECO:0000256" key="3">
    <source>
        <dbReference type="ARBA" id="ARBA00022989"/>
    </source>
</evidence>